<dbReference type="Pfam" id="PF18759">
    <property type="entry name" value="Plavaka"/>
    <property type="match status" value="1"/>
</dbReference>
<dbReference type="HOGENOM" id="CLU_878669_0_0_1"/>
<sequence>MCFTWLFLLPRVWAAWHSLEVFFLFSMVHVVTRDEQLVWSIHTNPVGRVGLLRTQDDEYQTQASDKVGPAPSIGFNFNPEKPVTGDTTKHAPSPTFIQIIYHPQSGSKEPVTILLNTSISSAHQHSPQTEHESTLAIKPWVLFHTRSDFEYAETAIKGLLGKEIVNTQLHGVHNGWAESTNITFQNYPDMEQTLQVARTHYVQFQEGSVSANYLGEMFNFNFKYRDPWKIYCNWITDKTLAPLIYWYPYHKYHCQQNGRIVLKEHIYNEFNLASIWWHIQVSFPQDENPPHCFLPISLWLDKRNIAKQVKKHPIIICPLFLPHKVRNASGNGEGVLVGYMPIPQDPANPSDRNAPETV</sequence>
<gene>
    <name evidence="1" type="ORF">SERLADRAFT_404575</name>
</gene>
<dbReference type="AlphaFoldDB" id="F8NE48"/>
<name>F8NE48_SERL9</name>
<dbReference type="KEGG" id="sla:SERLADRAFT_404575"/>
<dbReference type="InterPro" id="IPR041078">
    <property type="entry name" value="Plavaka"/>
</dbReference>
<dbReference type="GeneID" id="18812392"/>
<reference evidence="1" key="1">
    <citation type="submission" date="2011-04" db="EMBL/GenBank/DDBJ databases">
        <title>Evolution of plant cell wall degrading machinery underlies the functional diversity of forest fungi.</title>
        <authorList>
            <consortium name="US DOE Joint Genome Institute (JGI-PGF)"/>
            <person name="Eastwood D.C."/>
            <person name="Floudas D."/>
            <person name="Binder M."/>
            <person name="Majcherczyk A."/>
            <person name="Schneider P."/>
            <person name="Aerts A."/>
            <person name="Asiegbu F.O."/>
            <person name="Baker S.E."/>
            <person name="Barry K."/>
            <person name="Bendiksby M."/>
            <person name="Blumentritt M."/>
            <person name="Coutinho P.M."/>
            <person name="Cullen D."/>
            <person name="Cullen D."/>
            <person name="Gathman A."/>
            <person name="Goodell B."/>
            <person name="Henrissat B."/>
            <person name="Ihrmark K."/>
            <person name="Kauserud H."/>
            <person name="Kohler A."/>
            <person name="LaButti K."/>
            <person name="Lapidus A."/>
            <person name="Lavin J.L."/>
            <person name="Lee Y.-H."/>
            <person name="Lindquist E."/>
            <person name="Lilly W."/>
            <person name="Lucas S."/>
            <person name="Morin E."/>
            <person name="Murat C."/>
            <person name="Oguiza J.A."/>
            <person name="Park J."/>
            <person name="Pisabarro A.G."/>
            <person name="Riley R."/>
            <person name="Rosling A."/>
            <person name="Salamov A."/>
            <person name="Schmidt O."/>
            <person name="Schmutz J."/>
            <person name="Skrede I."/>
            <person name="Stenlid J."/>
            <person name="Wiebenga A."/>
            <person name="Xie X."/>
            <person name="Kues U."/>
            <person name="Hibbett D.S."/>
            <person name="Hoffmeister D."/>
            <person name="Hogberg N."/>
            <person name="Martin F."/>
            <person name="Grigoriev I.V."/>
            <person name="Watkinson S.C."/>
        </authorList>
    </citation>
    <scope>NUCLEOTIDE SEQUENCE</scope>
    <source>
        <strain evidence="1">S7.9</strain>
    </source>
</reference>
<evidence type="ECO:0000313" key="1">
    <source>
        <dbReference type="EMBL" id="EGO30377.1"/>
    </source>
</evidence>
<organism>
    <name type="scientific">Serpula lacrymans var. lacrymans (strain S7.9)</name>
    <name type="common">Dry rot fungus</name>
    <dbReference type="NCBI Taxonomy" id="578457"/>
    <lineage>
        <taxon>Eukaryota</taxon>
        <taxon>Fungi</taxon>
        <taxon>Dikarya</taxon>
        <taxon>Basidiomycota</taxon>
        <taxon>Agaricomycotina</taxon>
        <taxon>Agaricomycetes</taxon>
        <taxon>Agaricomycetidae</taxon>
        <taxon>Boletales</taxon>
        <taxon>Coniophorineae</taxon>
        <taxon>Serpulaceae</taxon>
        <taxon>Serpula</taxon>
    </lineage>
</organism>
<dbReference type="RefSeq" id="XP_007312261.1">
    <property type="nucleotide sequence ID" value="XM_007312199.1"/>
</dbReference>
<proteinExistence type="predicted"/>
<dbReference type="OrthoDB" id="2624371at2759"/>
<protein>
    <submittedName>
        <fullName evidence="1">Uncharacterized protein</fullName>
    </submittedName>
</protein>
<dbReference type="EMBL" id="GL945428">
    <property type="protein sequence ID" value="EGO30377.1"/>
    <property type="molecule type" value="Genomic_DNA"/>
</dbReference>
<dbReference type="Proteomes" id="UP000008064">
    <property type="component" value="Unassembled WGS sequence"/>
</dbReference>
<accession>F8NE48</accession>